<dbReference type="PROSITE" id="PS51144">
    <property type="entry name" value="ALPHA_CA_2"/>
    <property type="match status" value="1"/>
</dbReference>
<dbReference type="Proteomes" id="UP000824782">
    <property type="component" value="Unassembled WGS sequence"/>
</dbReference>
<sequence length="316" mass="35141">MNIFQLCLTLITFPFIVHVSGGGQWCYTSQHSTCGPDHWKDISHSCGGDHQSPINIEKMKAKRDSRLESITFQGYDQAPPGQWKLMNDGHSVLLSLSGDMYISEAGLPNKYKALQFHFHWGSPNKDGSEHTVDGKQFPLELHIVHMNTKFNSITEAKKDPQGLAVLGILITVGETENSNYSTLVAAMKNVSLEGDSTVVSTFPLEKLLPPQNQLSRYYRYQGSLTTPDCSEAVIWTVFEHPISISRAQHQILTDTAYFSAQGEVLLKMTDNFRPPQPLKSRKVLASKDATARSSSALQASVFTLTLLYLTAILLHD</sequence>
<protein>
    <recommendedName>
        <fullName evidence="3 9">Carbonic anhydrase</fullName>
        <ecNumber evidence="3 9">4.2.1.1</ecNumber>
    </recommendedName>
</protein>
<feature type="signal peptide" evidence="9">
    <location>
        <begin position="1"/>
        <end position="22"/>
    </location>
</feature>
<evidence type="ECO:0000256" key="7">
    <source>
        <dbReference type="ARBA" id="ARBA00023180"/>
    </source>
</evidence>
<dbReference type="EC" id="4.2.1.1" evidence="3 9"/>
<dbReference type="FunFam" id="3.10.200.10:FF:000003">
    <property type="entry name" value="Carbonic anhydrase 12"/>
    <property type="match status" value="1"/>
</dbReference>
<dbReference type="SMART" id="SM01057">
    <property type="entry name" value="Carb_anhydrase"/>
    <property type="match status" value="1"/>
</dbReference>
<dbReference type="PROSITE" id="PS00162">
    <property type="entry name" value="ALPHA_CA_1"/>
    <property type="match status" value="1"/>
</dbReference>
<comment type="catalytic activity">
    <reaction evidence="9">
        <text>hydrogencarbonate + H(+) = CO2 + H2O</text>
        <dbReference type="Rhea" id="RHEA:10748"/>
        <dbReference type="ChEBI" id="CHEBI:15377"/>
        <dbReference type="ChEBI" id="CHEBI:15378"/>
        <dbReference type="ChEBI" id="CHEBI:16526"/>
        <dbReference type="ChEBI" id="CHEBI:17544"/>
        <dbReference type="EC" id="4.2.1.1"/>
    </reaction>
</comment>
<feature type="chain" id="PRO_5044522937" description="Carbonic anhydrase" evidence="9">
    <location>
        <begin position="23"/>
        <end position="316"/>
    </location>
</feature>
<dbReference type="PANTHER" id="PTHR18952:SF134">
    <property type="entry name" value="CARBONIC ANHYDRASE 15"/>
    <property type="match status" value="1"/>
</dbReference>
<dbReference type="EMBL" id="WNYA01000001">
    <property type="protein sequence ID" value="KAG8597238.1"/>
    <property type="molecule type" value="Genomic_DNA"/>
</dbReference>
<gene>
    <name evidence="11" type="ORF">GDO81_002216</name>
</gene>
<comment type="function">
    <text evidence="9">Reversible hydration of carbon dioxide.</text>
</comment>
<dbReference type="Pfam" id="PF00194">
    <property type="entry name" value="Carb_anhydrase"/>
    <property type="match status" value="1"/>
</dbReference>
<comment type="cofactor">
    <cofactor evidence="1 9">
        <name>Zn(2+)</name>
        <dbReference type="ChEBI" id="CHEBI:29105"/>
    </cofactor>
</comment>
<evidence type="ECO:0000256" key="6">
    <source>
        <dbReference type="ARBA" id="ARBA00022833"/>
    </source>
</evidence>
<dbReference type="InterPro" id="IPR036398">
    <property type="entry name" value="CA_dom_sf"/>
</dbReference>
<keyword evidence="12" id="KW-1185">Reference proteome</keyword>
<evidence type="ECO:0000313" key="12">
    <source>
        <dbReference type="Proteomes" id="UP000824782"/>
    </source>
</evidence>
<reference evidence="11" key="1">
    <citation type="thesis" date="2020" institute="ProQuest LLC" country="789 East Eisenhower Parkway, Ann Arbor, MI, USA">
        <title>Comparative Genomics and Chromosome Evolution.</title>
        <authorList>
            <person name="Mudd A.B."/>
        </authorList>
    </citation>
    <scope>NUCLEOTIDE SEQUENCE</scope>
    <source>
        <strain evidence="11">237g6f4</strain>
        <tissue evidence="11">Blood</tissue>
    </source>
</reference>
<keyword evidence="8 9" id="KW-0456">Lyase</keyword>
<dbReference type="InterPro" id="IPR018338">
    <property type="entry name" value="Carbonic_anhydrase_a-class_CS"/>
</dbReference>
<dbReference type="GO" id="GO:0004089">
    <property type="term" value="F:carbonate dehydratase activity"/>
    <property type="evidence" value="ECO:0007669"/>
    <property type="project" value="UniProtKB-UniRule"/>
</dbReference>
<name>A0AAV7DJR3_ENGPU</name>
<organism evidence="11 12">
    <name type="scientific">Engystomops pustulosus</name>
    <name type="common">Tungara frog</name>
    <name type="synonym">Physalaemus pustulosus</name>
    <dbReference type="NCBI Taxonomy" id="76066"/>
    <lineage>
        <taxon>Eukaryota</taxon>
        <taxon>Metazoa</taxon>
        <taxon>Chordata</taxon>
        <taxon>Craniata</taxon>
        <taxon>Vertebrata</taxon>
        <taxon>Euteleostomi</taxon>
        <taxon>Amphibia</taxon>
        <taxon>Batrachia</taxon>
        <taxon>Anura</taxon>
        <taxon>Neobatrachia</taxon>
        <taxon>Hyloidea</taxon>
        <taxon>Leptodactylidae</taxon>
        <taxon>Leiuperinae</taxon>
        <taxon>Engystomops</taxon>
    </lineage>
</organism>
<dbReference type="CDD" id="cd03117">
    <property type="entry name" value="alpha_CA_IV_XV_like"/>
    <property type="match status" value="1"/>
</dbReference>
<dbReference type="InterPro" id="IPR001148">
    <property type="entry name" value="CA_dom"/>
</dbReference>
<dbReference type="SUPFAM" id="SSF51069">
    <property type="entry name" value="Carbonic anhydrase"/>
    <property type="match status" value="1"/>
</dbReference>
<keyword evidence="5 9" id="KW-0732">Signal</keyword>
<comment type="similarity">
    <text evidence="2 9">Belongs to the alpha-carbonic anhydrase family.</text>
</comment>
<feature type="domain" description="Alpha-carbonic anhydrase" evidence="10">
    <location>
        <begin position="23"/>
        <end position="287"/>
    </location>
</feature>
<dbReference type="EMBL" id="WNYA01000001">
    <property type="protein sequence ID" value="KAG8597240.1"/>
    <property type="molecule type" value="Genomic_DNA"/>
</dbReference>
<dbReference type="InterPro" id="IPR041874">
    <property type="entry name" value="CA4/CA15"/>
</dbReference>
<evidence type="ECO:0000256" key="1">
    <source>
        <dbReference type="ARBA" id="ARBA00001947"/>
    </source>
</evidence>
<evidence type="ECO:0000256" key="2">
    <source>
        <dbReference type="ARBA" id="ARBA00010718"/>
    </source>
</evidence>
<dbReference type="Gene3D" id="3.10.200.10">
    <property type="entry name" value="Alpha carbonic anhydrase"/>
    <property type="match status" value="1"/>
</dbReference>
<proteinExistence type="inferred from homology"/>
<evidence type="ECO:0000256" key="9">
    <source>
        <dbReference type="RuleBase" id="RU367011"/>
    </source>
</evidence>
<evidence type="ECO:0000259" key="10">
    <source>
        <dbReference type="PROSITE" id="PS51144"/>
    </source>
</evidence>
<dbReference type="GO" id="GO:0008270">
    <property type="term" value="F:zinc ion binding"/>
    <property type="evidence" value="ECO:0007669"/>
    <property type="project" value="UniProtKB-UniRule"/>
</dbReference>
<evidence type="ECO:0000256" key="5">
    <source>
        <dbReference type="ARBA" id="ARBA00022729"/>
    </source>
</evidence>
<dbReference type="EMBL" id="WNYA01000001">
    <property type="protein sequence ID" value="KAG8597239.1"/>
    <property type="molecule type" value="Genomic_DNA"/>
</dbReference>
<evidence type="ECO:0000256" key="4">
    <source>
        <dbReference type="ARBA" id="ARBA00022723"/>
    </source>
</evidence>
<evidence type="ECO:0000256" key="8">
    <source>
        <dbReference type="ARBA" id="ARBA00023239"/>
    </source>
</evidence>
<dbReference type="AlphaFoldDB" id="A0AAV7DJR3"/>
<evidence type="ECO:0000313" key="11">
    <source>
        <dbReference type="EMBL" id="KAG8597240.1"/>
    </source>
</evidence>
<dbReference type="GO" id="GO:0005886">
    <property type="term" value="C:plasma membrane"/>
    <property type="evidence" value="ECO:0007669"/>
    <property type="project" value="TreeGrafter"/>
</dbReference>
<comment type="caution">
    <text evidence="11">The sequence shown here is derived from an EMBL/GenBank/DDBJ whole genome shotgun (WGS) entry which is preliminary data.</text>
</comment>
<keyword evidence="7" id="KW-0325">Glycoprotein</keyword>
<keyword evidence="4 9" id="KW-0479">Metal-binding</keyword>
<accession>A0AAV7DJR3</accession>
<keyword evidence="6 9" id="KW-0862">Zinc</keyword>
<dbReference type="PANTHER" id="PTHR18952">
    <property type="entry name" value="CARBONIC ANHYDRASE"/>
    <property type="match status" value="1"/>
</dbReference>
<evidence type="ECO:0000256" key="3">
    <source>
        <dbReference type="ARBA" id="ARBA00012925"/>
    </source>
</evidence>
<dbReference type="InterPro" id="IPR023561">
    <property type="entry name" value="Carbonic_anhydrase_a-class"/>
</dbReference>